<dbReference type="NCBIfam" id="TIGR01764">
    <property type="entry name" value="excise"/>
    <property type="match status" value="1"/>
</dbReference>
<dbReference type="STRING" id="1678840.ATC1_13921"/>
<evidence type="ECO:0000313" key="3">
    <source>
        <dbReference type="Proteomes" id="UP000053370"/>
    </source>
</evidence>
<dbReference type="OrthoDB" id="515428at2"/>
<organism evidence="2">
    <name type="scientific">Flexilinea flocculi</name>
    <dbReference type="NCBI Taxonomy" id="1678840"/>
    <lineage>
        <taxon>Bacteria</taxon>
        <taxon>Bacillati</taxon>
        <taxon>Chloroflexota</taxon>
        <taxon>Anaerolineae</taxon>
        <taxon>Anaerolineales</taxon>
        <taxon>Anaerolineaceae</taxon>
        <taxon>Flexilinea</taxon>
    </lineage>
</organism>
<protein>
    <submittedName>
        <fullName evidence="2">Transcriptional regulator, AlpA family</fullName>
    </submittedName>
</protein>
<reference evidence="2" key="1">
    <citation type="journal article" date="2015" name="Genome Announc.">
        <title>Draft Genome Sequence of Anaerolineae Strain TC1, a Novel Isolate from a Methanogenic Wastewater Treatment System.</title>
        <authorList>
            <person name="Matsuura N."/>
            <person name="Tourlousse D.M."/>
            <person name="Sun L."/>
            <person name="Toyonaga M."/>
            <person name="Kuroda K."/>
            <person name="Ohashi A."/>
            <person name="Cruz R."/>
            <person name="Yamaguchi T."/>
            <person name="Sekiguchi Y."/>
        </authorList>
    </citation>
    <scope>NUCLEOTIDE SEQUENCE [LARGE SCALE GENOMIC DNA]</scope>
    <source>
        <strain evidence="2">TC1</strain>
    </source>
</reference>
<evidence type="ECO:0000259" key="1">
    <source>
        <dbReference type="Pfam" id="PF12728"/>
    </source>
</evidence>
<proteinExistence type="predicted"/>
<dbReference type="RefSeq" id="WP_062281152.1">
    <property type="nucleotide sequence ID" value="NZ_DF968181.1"/>
</dbReference>
<dbReference type="EMBL" id="DF968181">
    <property type="protein sequence ID" value="GAP40939.1"/>
    <property type="molecule type" value="Genomic_DNA"/>
</dbReference>
<name>A0A0S7BR30_9CHLR</name>
<dbReference type="GO" id="GO:0003677">
    <property type="term" value="F:DNA binding"/>
    <property type="evidence" value="ECO:0007669"/>
    <property type="project" value="InterPro"/>
</dbReference>
<dbReference type="Proteomes" id="UP000053370">
    <property type="component" value="Unassembled WGS sequence"/>
</dbReference>
<evidence type="ECO:0000313" key="2">
    <source>
        <dbReference type="EMBL" id="GAP40939.1"/>
    </source>
</evidence>
<feature type="domain" description="Helix-turn-helix" evidence="1">
    <location>
        <begin position="9"/>
        <end position="54"/>
    </location>
</feature>
<dbReference type="InterPro" id="IPR009061">
    <property type="entry name" value="DNA-bd_dom_put_sf"/>
</dbReference>
<sequence length="73" mass="8611">MADTDEFWTAEEVSGYLRIPQSTIYKLAQDKVLPGFKVGKHWRFRREAILKWIDDSENKNVHQHQATQINNPL</sequence>
<keyword evidence="3" id="KW-1185">Reference proteome</keyword>
<dbReference type="InterPro" id="IPR010093">
    <property type="entry name" value="SinI_DNA-bd"/>
</dbReference>
<dbReference type="Pfam" id="PF12728">
    <property type="entry name" value="HTH_17"/>
    <property type="match status" value="1"/>
</dbReference>
<dbReference type="AlphaFoldDB" id="A0A0S7BR30"/>
<dbReference type="InterPro" id="IPR041657">
    <property type="entry name" value="HTH_17"/>
</dbReference>
<gene>
    <name evidence="2" type="ORF">ATC1_13921</name>
</gene>
<dbReference type="SUPFAM" id="SSF46955">
    <property type="entry name" value="Putative DNA-binding domain"/>
    <property type="match status" value="1"/>
</dbReference>
<accession>A0A0S7BR30</accession>